<dbReference type="InterPro" id="IPR050268">
    <property type="entry name" value="NADH-dep_flavin_reductase"/>
</dbReference>
<reference evidence="3 4" key="1">
    <citation type="journal article" date="2016" name="Nat. Commun.">
        <title>Thousands of microbial genomes shed light on interconnected biogeochemical processes in an aquifer system.</title>
        <authorList>
            <person name="Anantharaman K."/>
            <person name="Brown C.T."/>
            <person name="Hug L.A."/>
            <person name="Sharon I."/>
            <person name="Castelle C.J."/>
            <person name="Probst A.J."/>
            <person name="Thomas B.C."/>
            <person name="Singh A."/>
            <person name="Wilkins M.J."/>
            <person name="Karaoz U."/>
            <person name="Brodie E.L."/>
            <person name="Williams K.H."/>
            <person name="Hubbard S.S."/>
            <person name="Banfield J.F."/>
        </authorList>
    </citation>
    <scope>NUCLEOTIDE SEQUENCE [LARGE SCALE GENOMIC DNA]</scope>
    <source>
        <strain evidence="4">RIFCSPLOWO2_12_FULL_64_10</strain>
    </source>
</reference>
<protein>
    <recommendedName>
        <fullName evidence="2">Flavin reductase like domain-containing protein</fullName>
    </recommendedName>
</protein>
<dbReference type="SMART" id="SM00903">
    <property type="entry name" value="Flavin_Reduct"/>
    <property type="match status" value="1"/>
</dbReference>
<dbReference type="GO" id="GO:0042602">
    <property type="term" value="F:riboflavin reductase (NADPH) activity"/>
    <property type="evidence" value="ECO:0007669"/>
    <property type="project" value="TreeGrafter"/>
</dbReference>
<evidence type="ECO:0000313" key="3">
    <source>
        <dbReference type="EMBL" id="OGG44069.1"/>
    </source>
</evidence>
<dbReference type="InterPro" id="IPR012349">
    <property type="entry name" value="Split_barrel_FMN-bd"/>
</dbReference>
<accession>A0A1F6C4E2</accession>
<gene>
    <name evidence="3" type="ORF">A3F84_28050</name>
</gene>
<dbReference type="Pfam" id="PF01613">
    <property type="entry name" value="Flavin_Reduct"/>
    <property type="match status" value="1"/>
</dbReference>
<organism evidence="3 4">
    <name type="scientific">Handelsmanbacteria sp. (strain RIFCSPLOWO2_12_FULL_64_10)</name>
    <dbReference type="NCBI Taxonomy" id="1817868"/>
    <lineage>
        <taxon>Bacteria</taxon>
        <taxon>Candidatus Handelsmaniibacteriota</taxon>
    </lineage>
</organism>
<dbReference type="SUPFAM" id="SSF50475">
    <property type="entry name" value="FMN-binding split barrel"/>
    <property type="match status" value="1"/>
</dbReference>
<evidence type="ECO:0000259" key="2">
    <source>
        <dbReference type="SMART" id="SM00903"/>
    </source>
</evidence>
<name>A0A1F6C4E2_HANXR</name>
<dbReference type="GO" id="GO:0010181">
    <property type="term" value="F:FMN binding"/>
    <property type="evidence" value="ECO:0007669"/>
    <property type="project" value="InterPro"/>
</dbReference>
<proteinExistence type="predicted"/>
<dbReference type="GO" id="GO:0006208">
    <property type="term" value="P:pyrimidine nucleobase catabolic process"/>
    <property type="evidence" value="ECO:0007669"/>
    <property type="project" value="TreeGrafter"/>
</dbReference>
<keyword evidence="1" id="KW-0560">Oxidoreductase</keyword>
<dbReference type="InterPro" id="IPR002563">
    <property type="entry name" value="Flavin_Rdtase-like_dom"/>
</dbReference>
<dbReference type="Proteomes" id="UP000178606">
    <property type="component" value="Unassembled WGS sequence"/>
</dbReference>
<dbReference type="EMBL" id="MFKF01000418">
    <property type="protein sequence ID" value="OGG44069.1"/>
    <property type="molecule type" value="Genomic_DNA"/>
</dbReference>
<feature type="domain" description="Flavin reductase like" evidence="2">
    <location>
        <begin position="12"/>
        <end position="154"/>
    </location>
</feature>
<evidence type="ECO:0000313" key="4">
    <source>
        <dbReference type="Proteomes" id="UP000178606"/>
    </source>
</evidence>
<dbReference type="Gene3D" id="2.30.110.10">
    <property type="entry name" value="Electron Transport, Fmn-binding Protein, Chain A"/>
    <property type="match status" value="1"/>
</dbReference>
<dbReference type="AlphaFoldDB" id="A0A1F6C4E2"/>
<sequence>MAFDPLAQRRILGRFATGVTVVTTRQDDLLHGMTANAVTSLSLTPPLILVAVDRRSLMHGYLTQNRRFAVNVLRADQEALSRRFAATGPKDFSDLNLTTAATGSPILADAIAFVDCRVVEILPGGDHDIFIGEIVAGDAREGRPLIFYEGKYARLAEPGG</sequence>
<evidence type="ECO:0000256" key="1">
    <source>
        <dbReference type="ARBA" id="ARBA00023002"/>
    </source>
</evidence>
<dbReference type="PANTHER" id="PTHR30466:SF1">
    <property type="entry name" value="FMN REDUCTASE (NADH) RUTF"/>
    <property type="match status" value="1"/>
</dbReference>
<comment type="caution">
    <text evidence="3">The sequence shown here is derived from an EMBL/GenBank/DDBJ whole genome shotgun (WGS) entry which is preliminary data.</text>
</comment>
<dbReference type="PANTHER" id="PTHR30466">
    <property type="entry name" value="FLAVIN REDUCTASE"/>
    <property type="match status" value="1"/>
</dbReference>